<proteinExistence type="predicted"/>
<dbReference type="GO" id="GO:0043614">
    <property type="term" value="C:multi-eIF complex"/>
    <property type="evidence" value="ECO:0007669"/>
    <property type="project" value="TreeGrafter"/>
</dbReference>
<evidence type="ECO:0000259" key="5">
    <source>
        <dbReference type="Pfam" id="PF22591"/>
    </source>
</evidence>
<evidence type="ECO:0000256" key="3">
    <source>
        <dbReference type="ARBA" id="ARBA00022917"/>
    </source>
</evidence>
<dbReference type="GO" id="GO:0071540">
    <property type="term" value="C:eukaryotic translation initiation factor 3 complex, eIF3e"/>
    <property type="evidence" value="ECO:0007669"/>
    <property type="project" value="TreeGrafter"/>
</dbReference>
<dbReference type="InterPro" id="IPR027512">
    <property type="entry name" value="EIF3A"/>
</dbReference>
<keyword evidence="7" id="KW-1185">Reference proteome</keyword>
<protein>
    <recommendedName>
        <fullName evidence="5">eIF3a PCI domain-containing protein</fullName>
    </recommendedName>
</protein>
<accession>A0A7R9MFJ3</accession>
<evidence type="ECO:0000256" key="4">
    <source>
        <dbReference type="SAM" id="MobiDB-lite"/>
    </source>
</evidence>
<dbReference type="GO" id="GO:0003729">
    <property type="term" value="F:mRNA binding"/>
    <property type="evidence" value="ECO:0007669"/>
    <property type="project" value="TreeGrafter"/>
</dbReference>
<sequence length="487" mass="56338">MPIYFHRLENALKRANEFIDVGKKPRALEILCDVLRSRKHRTWQKKHEDIMIKYLELCVELKKSYVAKEGIYQYKIICQQTYINSFEDVVRKYLEMAEEKAQSAQKESKQSVLDVDDLDNAQTPEDILLSAVSNEDTQDRTDRVVLIPWVKFLWESYRQCLDLLKNNSRTERLYHDVAHQAFKFCIKYNRKTEFRKLCDNLHTHLDILKKQQQQNQAVGHQQQNAINLNSPEKFIDVGKKPRALEILCDVLRSRKHRTWQKKHEDIMIKYLELCVELKKSYVAKEGIYQYKIICQQTYINSFEDVVRKYLEMAEEKAQSAQKESKQSVLDVDDLDNAQTPEDILLSAVSNEDTQDRTDRVVLIPWVKFLWESYRQYVPPPPTLDPNTAGGSAGAAPAGTSIPQEDALLEKALAMSLEADEDRGTGVKPPMVDPSAMPDFATMTEEEQIAYAMQMSLQHAHDSSAKPVDSPVPMETDDTEDKTENKDK</sequence>
<keyword evidence="1" id="KW-0963">Cytoplasm</keyword>
<dbReference type="PANTHER" id="PTHR14005:SF0">
    <property type="entry name" value="EUKARYOTIC TRANSLATION INITIATION FACTOR 3 SUBUNIT A"/>
    <property type="match status" value="1"/>
</dbReference>
<dbReference type="Pfam" id="PF22591">
    <property type="entry name" value="eIF3a_PCI_TPR-like"/>
    <property type="match status" value="1"/>
</dbReference>
<dbReference type="OrthoDB" id="18884at2759"/>
<dbReference type="EMBL" id="CAJPVJ010016656">
    <property type="protein sequence ID" value="CAG2176311.1"/>
    <property type="molecule type" value="Genomic_DNA"/>
</dbReference>
<dbReference type="EMBL" id="OC931481">
    <property type="protein sequence ID" value="CAD7659149.1"/>
    <property type="molecule type" value="Genomic_DNA"/>
</dbReference>
<dbReference type="GO" id="GO:0003743">
    <property type="term" value="F:translation initiation factor activity"/>
    <property type="evidence" value="ECO:0007669"/>
    <property type="project" value="UniProtKB-KW"/>
</dbReference>
<dbReference type="AlphaFoldDB" id="A0A7R9MFJ3"/>
<feature type="domain" description="eIF3a PCI" evidence="5">
    <location>
        <begin position="9"/>
        <end position="232"/>
    </location>
</feature>
<gene>
    <name evidence="6" type="ORF">ONB1V03_LOCUS15745</name>
</gene>
<keyword evidence="3" id="KW-0648">Protein biosynthesis</keyword>
<dbReference type="Gene3D" id="6.10.300.40">
    <property type="match status" value="1"/>
</dbReference>
<dbReference type="PROSITE" id="PS50330">
    <property type="entry name" value="UIM"/>
    <property type="match status" value="2"/>
</dbReference>
<dbReference type="GO" id="GO:0002188">
    <property type="term" value="P:translation reinitiation"/>
    <property type="evidence" value="ECO:0007669"/>
    <property type="project" value="TreeGrafter"/>
</dbReference>
<evidence type="ECO:0000256" key="1">
    <source>
        <dbReference type="ARBA" id="ARBA00022490"/>
    </source>
</evidence>
<evidence type="ECO:0000313" key="6">
    <source>
        <dbReference type="EMBL" id="CAD7659149.1"/>
    </source>
</evidence>
<dbReference type="InterPro" id="IPR054711">
    <property type="entry name" value="eIF3a_PCI_TPR-like"/>
</dbReference>
<dbReference type="GO" id="GO:0071541">
    <property type="term" value="C:eukaryotic translation initiation factor 3 complex, eIF3m"/>
    <property type="evidence" value="ECO:0007669"/>
    <property type="project" value="TreeGrafter"/>
</dbReference>
<evidence type="ECO:0000313" key="7">
    <source>
        <dbReference type="Proteomes" id="UP000728032"/>
    </source>
</evidence>
<name>A0A7R9MFJ3_9ACAR</name>
<dbReference type="InterPro" id="IPR003903">
    <property type="entry name" value="UIM_dom"/>
</dbReference>
<dbReference type="SMART" id="SM00726">
    <property type="entry name" value="UIM"/>
    <property type="match status" value="2"/>
</dbReference>
<dbReference type="Proteomes" id="UP000728032">
    <property type="component" value="Unassembled WGS sequence"/>
</dbReference>
<dbReference type="PANTHER" id="PTHR14005">
    <property type="entry name" value="EUKARYOTIC TRANSLATION INITIATION FACTOR 3, THETA SUBUNIT"/>
    <property type="match status" value="1"/>
</dbReference>
<organism evidence="6">
    <name type="scientific">Oppiella nova</name>
    <dbReference type="NCBI Taxonomy" id="334625"/>
    <lineage>
        <taxon>Eukaryota</taxon>
        <taxon>Metazoa</taxon>
        <taxon>Ecdysozoa</taxon>
        <taxon>Arthropoda</taxon>
        <taxon>Chelicerata</taxon>
        <taxon>Arachnida</taxon>
        <taxon>Acari</taxon>
        <taxon>Acariformes</taxon>
        <taxon>Sarcoptiformes</taxon>
        <taxon>Oribatida</taxon>
        <taxon>Brachypylina</taxon>
        <taxon>Oppioidea</taxon>
        <taxon>Oppiidae</taxon>
        <taxon>Oppiella</taxon>
    </lineage>
</organism>
<feature type="region of interest" description="Disordered" evidence="4">
    <location>
        <begin position="452"/>
        <end position="487"/>
    </location>
</feature>
<keyword evidence="2" id="KW-0396">Initiation factor</keyword>
<evidence type="ECO:0000256" key="2">
    <source>
        <dbReference type="ARBA" id="ARBA00022540"/>
    </source>
</evidence>
<dbReference type="Pfam" id="PF02809">
    <property type="entry name" value="UIM"/>
    <property type="match status" value="2"/>
</dbReference>
<dbReference type="GO" id="GO:0001732">
    <property type="term" value="P:formation of cytoplasmic translation initiation complex"/>
    <property type="evidence" value="ECO:0007669"/>
    <property type="project" value="TreeGrafter"/>
</dbReference>
<reference evidence="6" key="1">
    <citation type="submission" date="2020-11" db="EMBL/GenBank/DDBJ databases">
        <authorList>
            <person name="Tran Van P."/>
        </authorList>
    </citation>
    <scope>NUCLEOTIDE SEQUENCE</scope>
</reference>